<protein>
    <submittedName>
        <fullName evidence="3">YcxB-like protein</fullName>
    </submittedName>
</protein>
<evidence type="ECO:0000313" key="4">
    <source>
        <dbReference type="Proteomes" id="UP000294682"/>
    </source>
</evidence>
<dbReference type="EMBL" id="SLUK01000007">
    <property type="protein sequence ID" value="TCL42958.1"/>
    <property type="molecule type" value="Genomic_DNA"/>
</dbReference>
<organism evidence="3 4">
    <name type="scientific">Harryflintia acetispora</name>
    <dbReference type="NCBI Taxonomy" id="1849041"/>
    <lineage>
        <taxon>Bacteria</taxon>
        <taxon>Bacillati</taxon>
        <taxon>Bacillota</taxon>
        <taxon>Clostridia</taxon>
        <taxon>Eubacteriales</taxon>
        <taxon>Oscillospiraceae</taxon>
        <taxon>Harryflintia</taxon>
    </lineage>
</organism>
<keyword evidence="1" id="KW-1133">Transmembrane helix</keyword>
<name>A0A9X8UIG7_9FIRM</name>
<keyword evidence="4" id="KW-1185">Reference proteome</keyword>
<evidence type="ECO:0000256" key="1">
    <source>
        <dbReference type="SAM" id="Phobius"/>
    </source>
</evidence>
<dbReference type="Pfam" id="PF14317">
    <property type="entry name" value="YcxB"/>
    <property type="match status" value="1"/>
</dbReference>
<reference evidence="3 4" key="1">
    <citation type="submission" date="2019-03" db="EMBL/GenBank/DDBJ databases">
        <title>Genomic Encyclopedia of Type Strains, Phase IV (KMG-IV): sequencing the most valuable type-strain genomes for metagenomic binning, comparative biology and taxonomic classification.</title>
        <authorList>
            <person name="Goeker M."/>
        </authorList>
    </citation>
    <scope>NUCLEOTIDE SEQUENCE [LARGE SCALE GENOMIC DNA]</scope>
    <source>
        <strain evidence="3 4">DSM 100433</strain>
    </source>
</reference>
<dbReference type="AlphaFoldDB" id="A0A9X8UIG7"/>
<gene>
    <name evidence="3" type="ORF">EDD78_10759</name>
</gene>
<feature type="transmembrane region" description="Helical" evidence="1">
    <location>
        <begin position="67"/>
        <end position="85"/>
    </location>
</feature>
<feature type="transmembrane region" description="Helical" evidence="1">
    <location>
        <begin position="42"/>
        <end position="61"/>
    </location>
</feature>
<keyword evidence="1" id="KW-0812">Transmembrane</keyword>
<dbReference type="RefSeq" id="WP_079700050.1">
    <property type="nucleotide sequence ID" value="NZ_JADNAH010000002.1"/>
</dbReference>
<dbReference type="InterPro" id="IPR025588">
    <property type="entry name" value="YcxB-like_C"/>
</dbReference>
<feature type="domain" description="YcxB-like C-terminal" evidence="2">
    <location>
        <begin position="117"/>
        <end position="166"/>
    </location>
</feature>
<proteinExistence type="predicted"/>
<comment type="caution">
    <text evidence="3">The sequence shown here is derived from an EMBL/GenBank/DDBJ whole genome shotgun (WGS) entry which is preliminary data.</text>
</comment>
<accession>A0A9X8UIG7</accession>
<sequence length="183" mass="21225">MEELEHAQQEEAFFTVESVITPKDYRALYYFNIFHKNKTIKVLSVVIAACMLVVLSSALILDDSKMLTRAITFIVVVFLAEWGVLELGVRRIIKGDTISINNPSGHTLYRDRIEVFSQKTEGHATYTWEMVTDAWQTREYFYLFLGVSHVIILKKQGMGRQEIGLLDGFLHERYGKKYHSKIR</sequence>
<keyword evidence="1" id="KW-0472">Membrane</keyword>
<evidence type="ECO:0000313" key="3">
    <source>
        <dbReference type="EMBL" id="TCL42958.1"/>
    </source>
</evidence>
<dbReference type="Proteomes" id="UP000294682">
    <property type="component" value="Unassembled WGS sequence"/>
</dbReference>
<evidence type="ECO:0000259" key="2">
    <source>
        <dbReference type="Pfam" id="PF14317"/>
    </source>
</evidence>